<dbReference type="PANTHER" id="PTHR15427">
    <property type="entry name" value="EMILIN ELASTIN MICROFIBRIL INTERFACE-LOCATED PROTEIN ELASTIN MICROFIBRIL INTERFACER"/>
    <property type="match status" value="1"/>
</dbReference>
<evidence type="ECO:0000256" key="1">
    <source>
        <dbReference type="ARBA" id="ARBA00004613"/>
    </source>
</evidence>
<keyword evidence="4" id="KW-0732">Signal</keyword>
<evidence type="ECO:0000256" key="4">
    <source>
        <dbReference type="SAM" id="SignalP"/>
    </source>
</evidence>
<feature type="coiled-coil region" evidence="3">
    <location>
        <begin position="51"/>
        <end position="85"/>
    </location>
</feature>
<dbReference type="AlphaFoldDB" id="A0A210QMH4"/>
<dbReference type="SMART" id="SM00110">
    <property type="entry name" value="C1Q"/>
    <property type="match status" value="1"/>
</dbReference>
<keyword evidence="3" id="KW-0175">Coiled coil</keyword>
<dbReference type="SUPFAM" id="SSF49842">
    <property type="entry name" value="TNF-like"/>
    <property type="match status" value="1"/>
</dbReference>
<comment type="caution">
    <text evidence="6">The sequence shown here is derived from an EMBL/GenBank/DDBJ whole genome shotgun (WGS) entry which is preliminary data.</text>
</comment>
<comment type="subcellular location">
    <subcellularLocation>
        <location evidence="1">Secreted</location>
    </subcellularLocation>
</comment>
<proteinExistence type="predicted"/>
<feature type="signal peptide" evidence="4">
    <location>
        <begin position="1"/>
        <end position="21"/>
    </location>
</feature>
<accession>A0A210QMH4</accession>
<dbReference type="InterPro" id="IPR001073">
    <property type="entry name" value="C1q_dom"/>
</dbReference>
<reference evidence="6 7" key="1">
    <citation type="journal article" date="2017" name="Nat. Ecol. Evol.">
        <title>Scallop genome provides insights into evolution of bilaterian karyotype and development.</title>
        <authorList>
            <person name="Wang S."/>
            <person name="Zhang J."/>
            <person name="Jiao W."/>
            <person name="Li J."/>
            <person name="Xun X."/>
            <person name="Sun Y."/>
            <person name="Guo X."/>
            <person name="Huan P."/>
            <person name="Dong B."/>
            <person name="Zhang L."/>
            <person name="Hu X."/>
            <person name="Sun X."/>
            <person name="Wang J."/>
            <person name="Zhao C."/>
            <person name="Wang Y."/>
            <person name="Wang D."/>
            <person name="Huang X."/>
            <person name="Wang R."/>
            <person name="Lv J."/>
            <person name="Li Y."/>
            <person name="Zhang Z."/>
            <person name="Liu B."/>
            <person name="Lu W."/>
            <person name="Hui Y."/>
            <person name="Liang J."/>
            <person name="Zhou Z."/>
            <person name="Hou R."/>
            <person name="Li X."/>
            <person name="Liu Y."/>
            <person name="Li H."/>
            <person name="Ning X."/>
            <person name="Lin Y."/>
            <person name="Zhao L."/>
            <person name="Xing Q."/>
            <person name="Dou J."/>
            <person name="Li Y."/>
            <person name="Mao J."/>
            <person name="Guo H."/>
            <person name="Dou H."/>
            <person name="Li T."/>
            <person name="Mu C."/>
            <person name="Jiang W."/>
            <person name="Fu Q."/>
            <person name="Fu X."/>
            <person name="Miao Y."/>
            <person name="Liu J."/>
            <person name="Yu Q."/>
            <person name="Li R."/>
            <person name="Liao H."/>
            <person name="Li X."/>
            <person name="Kong Y."/>
            <person name="Jiang Z."/>
            <person name="Chourrout D."/>
            <person name="Li R."/>
            <person name="Bao Z."/>
        </authorList>
    </citation>
    <scope>NUCLEOTIDE SEQUENCE [LARGE SCALE GENOMIC DNA]</scope>
    <source>
        <strain evidence="6 7">PY_sf001</strain>
    </source>
</reference>
<dbReference type="Pfam" id="PF00386">
    <property type="entry name" value="C1q"/>
    <property type="match status" value="1"/>
</dbReference>
<evidence type="ECO:0000313" key="7">
    <source>
        <dbReference type="Proteomes" id="UP000242188"/>
    </source>
</evidence>
<feature type="chain" id="PRO_5012103342" evidence="4">
    <location>
        <begin position="22"/>
        <end position="213"/>
    </location>
</feature>
<feature type="domain" description="C1q" evidence="5">
    <location>
        <begin position="80"/>
        <end position="213"/>
    </location>
</feature>
<evidence type="ECO:0000259" key="5">
    <source>
        <dbReference type="PROSITE" id="PS50871"/>
    </source>
</evidence>
<dbReference type="Gene3D" id="2.60.120.40">
    <property type="match status" value="1"/>
</dbReference>
<dbReference type="PANTHER" id="PTHR15427:SF50">
    <property type="entry name" value="COMPLEMENT C1Q TUMOR NECROSIS FACTOR-RELATED PROTEIN 2-LIKE"/>
    <property type="match status" value="1"/>
</dbReference>
<sequence length="213" mass="23076">MASVHTLQLVCLCVVAVLVTCDTDITQEVLSTLNKQVQTLQAAFQSQQDHIHKQDGTIVLLKNRIQELEAETHELKRNGAELSNVGFSASLSTTTALGDSQIVVFDTVVTNDGNGYDTRHGHFTAPVAGLYAFSVTVMCYGDESEIHAAIVRDGQKIGVVFANGNHFDNGSKLVVVRLQAGQMVWVEHTYDPSGNKINGAGYSSFSGFLIRAY</sequence>
<dbReference type="PRINTS" id="PR00007">
    <property type="entry name" value="COMPLEMNTC1Q"/>
</dbReference>
<dbReference type="GO" id="GO:0005576">
    <property type="term" value="C:extracellular region"/>
    <property type="evidence" value="ECO:0007669"/>
    <property type="project" value="UniProtKB-SubCell"/>
</dbReference>
<gene>
    <name evidence="6" type="ORF">KP79_PYT25712</name>
</gene>
<dbReference type="InterPro" id="IPR050392">
    <property type="entry name" value="Collagen/C1q_domain"/>
</dbReference>
<organism evidence="6 7">
    <name type="scientific">Mizuhopecten yessoensis</name>
    <name type="common">Japanese scallop</name>
    <name type="synonym">Patinopecten yessoensis</name>
    <dbReference type="NCBI Taxonomy" id="6573"/>
    <lineage>
        <taxon>Eukaryota</taxon>
        <taxon>Metazoa</taxon>
        <taxon>Spiralia</taxon>
        <taxon>Lophotrochozoa</taxon>
        <taxon>Mollusca</taxon>
        <taxon>Bivalvia</taxon>
        <taxon>Autobranchia</taxon>
        <taxon>Pteriomorphia</taxon>
        <taxon>Pectinida</taxon>
        <taxon>Pectinoidea</taxon>
        <taxon>Pectinidae</taxon>
        <taxon>Mizuhopecten</taxon>
    </lineage>
</organism>
<name>A0A210QMH4_MIZYE</name>
<dbReference type="EMBL" id="NEDP02002897">
    <property type="protein sequence ID" value="OWF49936.1"/>
    <property type="molecule type" value="Genomic_DNA"/>
</dbReference>
<dbReference type="Proteomes" id="UP000242188">
    <property type="component" value="Unassembled WGS sequence"/>
</dbReference>
<dbReference type="PROSITE" id="PS50871">
    <property type="entry name" value="C1Q"/>
    <property type="match status" value="1"/>
</dbReference>
<dbReference type="OrthoDB" id="6146865at2759"/>
<keyword evidence="2" id="KW-0964">Secreted</keyword>
<keyword evidence="7" id="KW-1185">Reference proteome</keyword>
<evidence type="ECO:0000256" key="2">
    <source>
        <dbReference type="ARBA" id="ARBA00022525"/>
    </source>
</evidence>
<protein>
    <submittedName>
        <fullName evidence="6">Complement C1q-like protein 4</fullName>
    </submittedName>
</protein>
<evidence type="ECO:0000256" key="3">
    <source>
        <dbReference type="SAM" id="Coils"/>
    </source>
</evidence>
<evidence type="ECO:0000313" key="6">
    <source>
        <dbReference type="EMBL" id="OWF49936.1"/>
    </source>
</evidence>
<dbReference type="InterPro" id="IPR008983">
    <property type="entry name" value="Tumour_necrosis_fac-like_dom"/>
</dbReference>